<accession>A0A1C3VLG4</accession>
<reference evidence="2 3" key="1">
    <citation type="submission" date="2016-08" db="EMBL/GenBank/DDBJ databases">
        <authorList>
            <person name="Seilhamer J.J."/>
        </authorList>
    </citation>
    <scope>NUCLEOTIDE SEQUENCE [LARGE SCALE GENOMIC DNA]</scope>
    <source>
        <strain evidence="2 3">P1-7</strain>
    </source>
</reference>
<gene>
    <name evidence="2" type="ORF">GA0061101_105494</name>
</gene>
<dbReference type="Proteomes" id="UP000199205">
    <property type="component" value="Unassembled WGS sequence"/>
</dbReference>
<dbReference type="Pfam" id="PF03886">
    <property type="entry name" value="ABC_trans_aux"/>
    <property type="match status" value="1"/>
</dbReference>
<dbReference type="Gene3D" id="3.40.50.10610">
    <property type="entry name" value="ABC-type transport auxiliary lipoprotein component"/>
    <property type="match status" value="1"/>
</dbReference>
<proteinExistence type="predicted"/>
<dbReference type="EMBL" id="FMAF01000005">
    <property type="protein sequence ID" value="SCB28660.1"/>
    <property type="molecule type" value="Genomic_DNA"/>
</dbReference>
<organism evidence="2 3">
    <name type="scientific">Rhizobium lusitanum</name>
    <dbReference type="NCBI Taxonomy" id="293958"/>
    <lineage>
        <taxon>Bacteria</taxon>
        <taxon>Pseudomonadati</taxon>
        <taxon>Pseudomonadota</taxon>
        <taxon>Alphaproteobacteria</taxon>
        <taxon>Hyphomicrobiales</taxon>
        <taxon>Rhizobiaceae</taxon>
        <taxon>Rhizobium/Agrobacterium group</taxon>
        <taxon>Rhizobium</taxon>
    </lineage>
</organism>
<dbReference type="SUPFAM" id="SSF159594">
    <property type="entry name" value="XCC0632-like"/>
    <property type="match status" value="1"/>
</dbReference>
<name>A0A1C3VLG4_9HYPH</name>
<evidence type="ECO:0000259" key="1">
    <source>
        <dbReference type="Pfam" id="PF03886"/>
    </source>
</evidence>
<evidence type="ECO:0000313" key="3">
    <source>
        <dbReference type="Proteomes" id="UP000199205"/>
    </source>
</evidence>
<feature type="domain" description="ABC-type transport auxiliary lipoprotein component" evidence="1">
    <location>
        <begin position="51"/>
        <end position="209"/>
    </location>
</feature>
<dbReference type="InterPro" id="IPR005586">
    <property type="entry name" value="ABC_trans_aux"/>
</dbReference>
<sequence length="217" mass="23200">MNSDIWAPGDKRNMVGCVSSERHQVWKAVIALPLLGALLAGCGSSSNNDTYDLSASVKANGPSVKNRQILIPPPTALQALDSNQIVIRVSSSEIQYLGKSQWSDKLSRMVQSKLVEAFENTGKLGGVGVPGQGLAIDYQVVTDIRSFEINTVGGQKTATVEISEKILNDRTGTVKAQNIFRKVVPVSGGSNPDFVRALDAAFAGVTSELVDWTLRSL</sequence>
<protein>
    <submittedName>
        <fullName evidence="2">Cholesterol transport system auxiliary component</fullName>
    </submittedName>
</protein>
<dbReference type="AlphaFoldDB" id="A0A1C3VLG4"/>
<evidence type="ECO:0000313" key="2">
    <source>
        <dbReference type="EMBL" id="SCB28660.1"/>
    </source>
</evidence>